<dbReference type="Pfam" id="PF07679">
    <property type="entry name" value="I-set"/>
    <property type="match status" value="1"/>
</dbReference>
<dbReference type="STRING" id="37546.A0A1B0FPE5"/>
<reference evidence="3" key="1">
    <citation type="submission" date="2020-05" db="UniProtKB">
        <authorList>
            <consortium name="EnsemblMetazoa"/>
        </authorList>
    </citation>
    <scope>IDENTIFICATION</scope>
    <source>
        <strain evidence="3">Yale</strain>
    </source>
</reference>
<feature type="domain" description="Ig-like" evidence="2">
    <location>
        <begin position="295"/>
        <end position="382"/>
    </location>
</feature>
<name>A0A1B0FPE5_GLOMM</name>
<dbReference type="InterPro" id="IPR013783">
    <property type="entry name" value="Ig-like_fold"/>
</dbReference>
<dbReference type="GO" id="GO:0032589">
    <property type="term" value="C:neuron projection membrane"/>
    <property type="evidence" value="ECO:0007669"/>
    <property type="project" value="TreeGrafter"/>
</dbReference>
<sequence>MTLSEIMIPEKSHTTKICLMAGKGQSQGNSLKTKKASMLKQQASLQALVTATPAVLQAVGDIAPKHKQTLQQQYRPQQKLQLQVKRKNSHSSVTAPSRNSIMTKTTLTSSASTQSLAQSFPLMAREKSSIELSPPLSLSLSFSSLSSSSSSSLSGLPVTLLPSEIETVSSATLNTIAGKNLTNNNNKAQRASRVCLSSKCSFKQKCMQQKQQQSKPNNIIANYASSRNDISCNETTIGCSTKSTLPNIKGRLSLHFHKAHLEYILRLLIVCLMFVMSMQLHTATASASVLNKHEPMFISRSETFKFVSGDTIVLPCEVANTDPYVVAWKRGIAILTAGSVKVTPDPRVRLVNGFNLQIRDAVPQDAGDYICQIATMEPREITHTVEILGK</sequence>
<protein>
    <recommendedName>
        <fullName evidence="2">Ig-like domain-containing protein</fullName>
    </recommendedName>
</protein>
<dbReference type="PROSITE" id="PS50835">
    <property type="entry name" value="IG_LIKE"/>
    <property type="match status" value="1"/>
</dbReference>
<feature type="compositionally biased region" description="Polar residues" evidence="1">
    <location>
        <begin position="90"/>
        <end position="104"/>
    </location>
</feature>
<evidence type="ECO:0000313" key="4">
    <source>
        <dbReference type="Proteomes" id="UP000092444"/>
    </source>
</evidence>
<proteinExistence type="predicted"/>
<dbReference type="FunFam" id="2.60.40.10:FF:001708">
    <property type="entry name" value="Uncharacterized protein, isoform C"/>
    <property type="match status" value="1"/>
</dbReference>
<dbReference type="VEuPathDB" id="VectorBase:GMOY005769"/>
<dbReference type="InterPro" id="IPR003599">
    <property type="entry name" value="Ig_sub"/>
</dbReference>
<evidence type="ECO:0000256" key="1">
    <source>
        <dbReference type="SAM" id="MobiDB-lite"/>
    </source>
</evidence>
<dbReference type="InterPro" id="IPR007110">
    <property type="entry name" value="Ig-like_dom"/>
</dbReference>
<dbReference type="SUPFAM" id="SSF48726">
    <property type="entry name" value="Immunoglobulin"/>
    <property type="match status" value="1"/>
</dbReference>
<dbReference type="Gene3D" id="2.60.40.10">
    <property type="entry name" value="Immunoglobulins"/>
    <property type="match status" value="1"/>
</dbReference>
<dbReference type="InterPro" id="IPR036179">
    <property type="entry name" value="Ig-like_dom_sf"/>
</dbReference>
<organism evidence="3 4">
    <name type="scientific">Glossina morsitans morsitans</name>
    <name type="common">Savannah tsetse fly</name>
    <dbReference type="NCBI Taxonomy" id="37546"/>
    <lineage>
        <taxon>Eukaryota</taxon>
        <taxon>Metazoa</taxon>
        <taxon>Ecdysozoa</taxon>
        <taxon>Arthropoda</taxon>
        <taxon>Hexapoda</taxon>
        <taxon>Insecta</taxon>
        <taxon>Pterygota</taxon>
        <taxon>Neoptera</taxon>
        <taxon>Endopterygota</taxon>
        <taxon>Diptera</taxon>
        <taxon>Brachycera</taxon>
        <taxon>Muscomorpha</taxon>
        <taxon>Hippoboscoidea</taxon>
        <taxon>Glossinidae</taxon>
        <taxon>Glossina</taxon>
    </lineage>
</organism>
<accession>A0A1B0FPE5</accession>
<dbReference type="PANTHER" id="PTHR23279">
    <property type="entry name" value="DEFECTIVE PROBOSCIS EXTENSION RESPONSE DPR -RELATED"/>
    <property type="match status" value="1"/>
</dbReference>
<dbReference type="GO" id="GO:0050808">
    <property type="term" value="P:synapse organization"/>
    <property type="evidence" value="ECO:0007669"/>
    <property type="project" value="TreeGrafter"/>
</dbReference>
<keyword evidence="4" id="KW-1185">Reference proteome</keyword>
<dbReference type="PANTHER" id="PTHR23279:SF36">
    <property type="entry name" value="DEFECTIVE PROBOSCIS EXTENSION RESPONSE 9, ISOFORM A"/>
    <property type="match status" value="1"/>
</dbReference>
<dbReference type="CDD" id="cd00096">
    <property type="entry name" value="Ig"/>
    <property type="match status" value="1"/>
</dbReference>
<dbReference type="Proteomes" id="UP000092444">
    <property type="component" value="Unassembled WGS sequence"/>
</dbReference>
<dbReference type="EnsemblMetazoa" id="GMOY005769-RA">
    <property type="protein sequence ID" value="GMOY005769-PA"/>
    <property type="gene ID" value="GMOY005769"/>
</dbReference>
<dbReference type="AlphaFoldDB" id="A0A1B0FPE5"/>
<evidence type="ECO:0000313" key="3">
    <source>
        <dbReference type="EnsemblMetazoa" id="GMOY005769-PA"/>
    </source>
</evidence>
<dbReference type="InterPro" id="IPR013098">
    <property type="entry name" value="Ig_I-set"/>
</dbReference>
<evidence type="ECO:0000259" key="2">
    <source>
        <dbReference type="PROSITE" id="PS50835"/>
    </source>
</evidence>
<dbReference type="SMART" id="SM00409">
    <property type="entry name" value="IG"/>
    <property type="match status" value="1"/>
</dbReference>
<dbReference type="InterPro" id="IPR037448">
    <property type="entry name" value="Zig-8"/>
</dbReference>
<feature type="region of interest" description="Disordered" evidence="1">
    <location>
        <begin position="84"/>
        <end position="108"/>
    </location>
</feature>
<dbReference type="EMBL" id="CCAG010005569">
    <property type="status" value="NOT_ANNOTATED_CDS"/>
    <property type="molecule type" value="Genomic_DNA"/>
</dbReference>